<dbReference type="PANTHER" id="PTHR21625">
    <property type="entry name" value="NYD-SP28 PROTEIN"/>
    <property type="match status" value="1"/>
</dbReference>
<reference evidence="7 8" key="1">
    <citation type="submission" date="2017-12" db="EMBL/GenBank/DDBJ databases">
        <title>Sequencing, de novo assembly and annotation of complete genome of a new Thraustochytrid species, strain FCC1311.</title>
        <authorList>
            <person name="Sedici K."/>
            <person name="Godart F."/>
            <person name="Aiese Cigliano R."/>
            <person name="Sanseverino W."/>
            <person name="Barakat M."/>
            <person name="Ortet P."/>
            <person name="Marechal E."/>
            <person name="Cagnac O."/>
            <person name="Amato A."/>
        </authorList>
    </citation>
    <scope>NUCLEOTIDE SEQUENCE [LARGE SCALE GENOMIC DNA]</scope>
</reference>
<dbReference type="EMBL" id="BEYU01000038">
    <property type="protein sequence ID" value="GBG27956.1"/>
    <property type="molecule type" value="Genomic_DNA"/>
</dbReference>
<dbReference type="AlphaFoldDB" id="A0A2R5GAA1"/>
<evidence type="ECO:0000259" key="6">
    <source>
        <dbReference type="Pfam" id="PF14775"/>
    </source>
</evidence>
<dbReference type="GO" id="GO:0003352">
    <property type="term" value="P:regulation of cilium movement"/>
    <property type="evidence" value="ECO:0007669"/>
    <property type="project" value="TreeGrafter"/>
</dbReference>
<evidence type="ECO:0000256" key="1">
    <source>
        <dbReference type="ARBA" id="ARBA00009688"/>
    </source>
</evidence>
<feature type="domain" description="Dynein regulatory complex protein 1/2 N-terminal" evidence="5">
    <location>
        <begin position="78"/>
        <end position="179"/>
    </location>
</feature>
<feature type="compositionally biased region" description="Low complexity" evidence="4">
    <location>
        <begin position="714"/>
        <end position="726"/>
    </location>
</feature>
<feature type="region of interest" description="Disordered" evidence="4">
    <location>
        <begin position="709"/>
        <end position="735"/>
    </location>
</feature>
<comment type="caution">
    <text evidence="7">The sequence shown here is derived from an EMBL/GenBank/DDBJ whole genome shotgun (WGS) entry which is preliminary data.</text>
</comment>
<feature type="region of interest" description="Disordered" evidence="4">
    <location>
        <begin position="422"/>
        <end position="479"/>
    </location>
</feature>
<feature type="domain" description="Dynein regulatory complex protein 1 C-terminal" evidence="6">
    <location>
        <begin position="633"/>
        <end position="692"/>
    </location>
</feature>
<dbReference type="Pfam" id="PF14775">
    <property type="entry name" value="NYD-SP28_assoc"/>
    <property type="match status" value="1"/>
</dbReference>
<name>A0A2R5GAA1_9STRA</name>
<sequence length="735" mass="85175">MEENAASTNSANQDDRIRARRLRIEKRNATRSEKGTAKAHIDPEEEQTGKRKKQVAECLKRIDVKKEQSLREITSVRVEADFTESKRRVQEEEKRQLRLHNLQGEALTSGKKNASVEMRWAELMEHNMPLELAKEMAKQRKACEEIIHSKNRLIAEFQRELKIKDEEYVKALKQQGCDIEELLARMASQYKELRAQYEEELKNIEDAFLQERKELIETNRGEIDALFEKRREMEMNYMDARQEREAAYQKELEELRTRDAEDYNQLKIKLETDIQVLEQQLEEMRATYQLNTEKLEYNYRVLTERDMENSATLAQQKRKLARLKDALSTLMSKYHSSDTKYKQENMELTEEYRRITKQYKDLQSKFRHFELADNKKYREVWMMHQDEIMGDLNKLLAADKILQEQQLGHRWQAPNPDLLICHSGAFSNAQTPPSPQQQNNQHNESQANSTQGDKSAAASGVTGPPSDASDSGSDSQPRSKVFNAKVTTMLEMLSLEADFLIDAKTRNEAEAAKDDGSSAVLRADAILKALNVTNESEIADLLGHFFERIEDDEDDAFALEQAENDEARNRLLGLKVKQDDVVKVARAFIEQRNRENEAGLGPVKRKTKRETTMQAEQEASEARRERDRLEEIEYWSRLANLVPDRTVRVWEALEGAMGKYINVLKNRAESIQEVQSLEAQNEELKALLNQYLGSQVVQDLIVTPMETIMPTTPQPQQQRSSSGSRSPQRRSLYRP</sequence>
<evidence type="ECO:0000259" key="5">
    <source>
        <dbReference type="Pfam" id="PF14772"/>
    </source>
</evidence>
<feature type="compositionally biased region" description="Polar residues" evidence="4">
    <location>
        <begin position="1"/>
        <end position="12"/>
    </location>
</feature>
<dbReference type="GO" id="GO:0060285">
    <property type="term" value="P:cilium-dependent cell motility"/>
    <property type="evidence" value="ECO:0007669"/>
    <property type="project" value="TreeGrafter"/>
</dbReference>
<keyword evidence="2 3" id="KW-0175">Coiled coil</keyword>
<feature type="region of interest" description="Disordered" evidence="4">
    <location>
        <begin position="596"/>
        <end position="625"/>
    </location>
</feature>
<feature type="compositionally biased region" description="Low complexity" evidence="4">
    <location>
        <begin position="463"/>
        <end position="475"/>
    </location>
</feature>
<dbReference type="InterPro" id="IPR039505">
    <property type="entry name" value="DRC1/2_N"/>
</dbReference>
<dbReference type="Proteomes" id="UP000241890">
    <property type="component" value="Unassembled WGS sequence"/>
</dbReference>
<evidence type="ECO:0000256" key="3">
    <source>
        <dbReference type="SAM" id="Coils"/>
    </source>
</evidence>
<feature type="coiled-coil region" evidence="3">
    <location>
        <begin position="154"/>
        <end position="365"/>
    </location>
</feature>
<evidence type="ECO:0000313" key="8">
    <source>
        <dbReference type="Proteomes" id="UP000241890"/>
    </source>
</evidence>
<dbReference type="GO" id="GO:0070286">
    <property type="term" value="P:axonemal dynein complex assembly"/>
    <property type="evidence" value="ECO:0007669"/>
    <property type="project" value="InterPro"/>
</dbReference>
<feature type="compositionally biased region" description="Basic and acidic residues" evidence="4">
    <location>
        <begin position="25"/>
        <end position="42"/>
    </location>
</feature>
<evidence type="ECO:0000256" key="2">
    <source>
        <dbReference type="ARBA" id="ARBA00023054"/>
    </source>
</evidence>
<proteinExistence type="inferred from homology"/>
<feature type="region of interest" description="Disordered" evidence="4">
    <location>
        <begin position="1"/>
        <end position="53"/>
    </location>
</feature>
<dbReference type="InterPro" id="IPR039750">
    <property type="entry name" value="DRC1/DRC2"/>
</dbReference>
<feature type="compositionally biased region" description="Low complexity" evidence="4">
    <location>
        <begin position="427"/>
        <end position="449"/>
    </location>
</feature>
<dbReference type="InParanoid" id="A0A2R5GAA1"/>
<dbReference type="Pfam" id="PF14772">
    <property type="entry name" value="NYD-SP28"/>
    <property type="match status" value="1"/>
</dbReference>
<evidence type="ECO:0000313" key="7">
    <source>
        <dbReference type="EMBL" id="GBG27956.1"/>
    </source>
</evidence>
<gene>
    <name evidence="7" type="ORF">FCC1311_041792</name>
</gene>
<evidence type="ECO:0000256" key="4">
    <source>
        <dbReference type="SAM" id="MobiDB-lite"/>
    </source>
</evidence>
<organism evidence="7 8">
    <name type="scientific">Hondaea fermentalgiana</name>
    <dbReference type="NCBI Taxonomy" id="2315210"/>
    <lineage>
        <taxon>Eukaryota</taxon>
        <taxon>Sar</taxon>
        <taxon>Stramenopiles</taxon>
        <taxon>Bigyra</taxon>
        <taxon>Labyrinthulomycetes</taxon>
        <taxon>Thraustochytrida</taxon>
        <taxon>Thraustochytriidae</taxon>
        <taxon>Hondaea</taxon>
    </lineage>
</organism>
<dbReference type="PANTHER" id="PTHR21625:SF1">
    <property type="entry name" value="DYNEIN REGULATORY COMPLEX PROTEIN 1"/>
    <property type="match status" value="1"/>
</dbReference>
<dbReference type="GO" id="GO:0005858">
    <property type="term" value="C:axonemal dynein complex"/>
    <property type="evidence" value="ECO:0007669"/>
    <property type="project" value="InterPro"/>
</dbReference>
<dbReference type="InterPro" id="IPR029440">
    <property type="entry name" value="DRC1_C"/>
</dbReference>
<protein>
    <submittedName>
        <fullName evidence="7">Dynein regulatory complex protein 1</fullName>
    </submittedName>
</protein>
<feature type="coiled-coil region" evidence="3">
    <location>
        <begin position="667"/>
        <end position="694"/>
    </location>
</feature>
<accession>A0A2R5GAA1</accession>
<dbReference type="OrthoDB" id="10260459at2759"/>
<comment type="similarity">
    <text evidence="1">Belongs to the DRC1 family.</text>
</comment>
<keyword evidence="8" id="KW-1185">Reference proteome</keyword>